<dbReference type="RefSeq" id="WP_216469888.1">
    <property type="nucleotide sequence ID" value="NZ_JAHLQI010000002.1"/>
</dbReference>
<comment type="caution">
    <text evidence="2">The sequence shown here is derived from an EMBL/GenBank/DDBJ whole genome shotgun (WGS) entry which is preliminary data.</text>
</comment>
<evidence type="ECO:0000313" key="3">
    <source>
        <dbReference type="Proteomes" id="UP000783588"/>
    </source>
</evidence>
<organism evidence="2 3">
    <name type="scientific">Butyricicoccus intestinisimiae</name>
    <dbReference type="NCBI Taxonomy" id="2841509"/>
    <lineage>
        <taxon>Bacteria</taxon>
        <taxon>Bacillati</taxon>
        <taxon>Bacillota</taxon>
        <taxon>Clostridia</taxon>
        <taxon>Eubacteriales</taxon>
        <taxon>Butyricicoccaceae</taxon>
        <taxon>Butyricicoccus</taxon>
    </lineage>
</organism>
<accession>A0ABS6ESZ7</accession>
<dbReference type="EMBL" id="JAHLQI010000002">
    <property type="protein sequence ID" value="MBU5490256.1"/>
    <property type="molecule type" value="Genomic_DNA"/>
</dbReference>
<reference evidence="2 3" key="1">
    <citation type="submission" date="2021-06" db="EMBL/GenBank/DDBJ databases">
        <authorList>
            <person name="Sun Q."/>
            <person name="Li D."/>
        </authorList>
    </citation>
    <scope>NUCLEOTIDE SEQUENCE [LARGE SCALE GENOMIC DNA]</scope>
    <source>
        <strain evidence="2 3">MSJd-7</strain>
    </source>
</reference>
<dbReference type="Proteomes" id="UP000783588">
    <property type="component" value="Unassembled WGS sequence"/>
</dbReference>
<gene>
    <name evidence="2" type="ORF">KQI75_06410</name>
</gene>
<feature type="compositionally biased region" description="Polar residues" evidence="1">
    <location>
        <begin position="13"/>
        <end position="25"/>
    </location>
</feature>
<name>A0ABS6ESZ7_9FIRM</name>
<protein>
    <submittedName>
        <fullName evidence="2">Uncharacterized protein</fullName>
    </submittedName>
</protein>
<sequence length="68" mass="7761">MMNKSITGGYYKSVNNSAGKEKSLQTNRHAVRTAAYLPVYIIEYRPEKKNATVNVAFFPVLWYDSNTL</sequence>
<evidence type="ECO:0000256" key="1">
    <source>
        <dbReference type="SAM" id="MobiDB-lite"/>
    </source>
</evidence>
<keyword evidence="3" id="KW-1185">Reference proteome</keyword>
<evidence type="ECO:0000313" key="2">
    <source>
        <dbReference type="EMBL" id="MBU5490256.1"/>
    </source>
</evidence>
<feature type="region of interest" description="Disordered" evidence="1">
    <location>
        <begin position="1"/>
        <end position="25"/>
    </location>
</feature>
<proteinExistence type="predicted"/>